<gene>
    <name evidence="1" type="ORF">SAPINGB_P006379</name>
</gene>
<organism evidence="1 2">
    <name type="scientific">Magnusiomyces paraingens</name>
    <dbReference type="NCBI Taxonomy" id="2606893"/>
    <lineage>
        <taxon>Eukaryota</taxon>
        <taxon>Fungi</taxon>
        <taxon>Dikarya</taxon>
        <taxon>Ascomycota</taxon>
        <taxon>Saccharomycotina</taxon>
        <taxon>Dipodascomycetes</taxon>
        <taxon>Dipodascales</taxon>
        <taxon>Dipodascaceae</taxon>
        <taxon>Magnusiomyces</taxon>
    </lineage>
</organism>
<accession>A0A5E8C9S8</accession>
<dbReference type="AlphaFoldDB" id="A0A5E8C9S8"/>
<dbReference type="OrthoDB" id="4080562at2759"/>
<dbReference type="GeneID" id="43585190"/>
<reference evidence="1 2" key="1">
    <citation type="submission" date="2019-09" db="EMBL/GenBank/DDBJ databases">
        <authorList>
            <person name="Brejova B."/>
        </authorList>
    </citation>
    <scope>NUCLEOTIDE SEQUENCE [LARGE SCALE GENOMIC DNA]</scope>
</reference>
<evidence type="ECO:0008006" key="3">
    <source>
        <dbReference type="Google" id="ProtNLM"/>
    </source>
</evidence>
<evidence type="ECO:0000313" key="2">
    <source>
        <dbReference type="Proteomes" id="UP000398389"/>
    </source>
</evidence>
<sequence length="445" mass="46909">MIPATQRIHSKSWTRTIKPLVRIARSYTSSSSSSTVVTAAATSLLNTPPLAPAALSAFLGAAQSRLAINSPSSIVVLASPGLAPSLVAFAESYTGAPSLVVAAVDGIPLGAQRNALSALFLNSPLALEDALPLQSNEQQQLEVLGRPSARGVRTARNPWTLDHGVLAVRVGDQDAPDFAVQLASTLFETGTQTTLMYVPGTTLDKSQQNQNQNQNQNQHPLARKLLASAHIHVASLGSRVTAHSCAPLRDLSEGQTHAVTAAKSNMVKQIDGKSAAGFLERSVALMEPHKDANADVSVPVHVPERKVFAQVGVDGSRYEVIAGGGGAWSARSRMLVLDPGASPIAGDSISFWLSEPGLLFDETRYARYLEQNGVELKGNNGLRIALECAPVVEDLEILNGRSGLLNVPEATVVDNLFGASCENGFLVGSAKHSVPGELFELRVSN</sequence>
<dbReference type="RefSeq" id="XP_031856981.1">
    <property type="nucleotide sequence ID" value="XM_032001090.1"/>
</dbReference>
<dbReference type="EMBL" id="CABVLU010000005">
    <property type="protein sequence ID" value="VVT58778.1"/>
    <property type="molecule type" value="Genomic_DNA"/>
</dbReference>
<evidence type="ECO:0000313" key="1">
    <source>
        <dbReference type="EMBL" id="VVT58778.1"/>
    </source>
</evidence>
<protein>
    <recommendedName>
        <fullName evidence="3">FIST domain-containing protein</fullName>
    </recommendedName>
</protein>
<proteinExistence type="predicted"/>
<keyword evidence="2" id="KW-1185">Reference proteome</keyword>
<dbReference type="Proteomes" id="UP000398389">
    <property type="component" value="Unassembled WGS sequence"/>
</dbReference>
<name>A0A5E8C9S8_9ASCO</name>